<feature type="region of interest" description="Disordered" evidence="3">
    <location>
        <begin position="146"/>
        <end position="191"/>
    </location>
</feature>
<evidence type="ECO:0000256" key="4">
    <source>
        <dbReference type="SAM" id="SignalP"/>
    </source>
</evidence>
<reference evidence="6" key="1">
    <citation type="submission" date="2021-12" db="EMBL/GenBank/DDBJ databases">
        <title>Curvularia clavata genome.</title>
        <authorList>
            <person name="Cao Y."/>
        </authorList>
    </citation>
    <scope>NUCLEOTIDE SEQUENCE</scope>
    <source>
        <strain evidence="6">Yc1106</strain>
    </source>
</reference>
<dbReference type="CDD" id="cd00920">
    <property type="entry name" value="Cupredoxin"/>
    <property type="match status" value="1"/>
</dbReference>
<dbReference type="PANTHER" id="PTHR34883:SF17">
    <property type="entry name" value="CUPREDOXIN"/>
    <property type="match status" value="1"/>
</dbReference>
<dbReference type="OrthoDB" id="2331100at2759"/>
<keyword evidence="1" id="KW-0479">Metal-binding</keyword>
<dbReference type="Gene3D" id="2.60.40.420">
    <property type="entry name" value="Cupredoxins - blue copper proteins"/>
    <property type="match status" value="1"/>
</dbReference>
<dbReference type="AlphaFoldDB" id="A0A9Q9DTD3"/>
<protein>
    <recommendedName>
        <fullName evidence="5">Blue (type 1) copper domain-containing protein</fullName>
    </recommendedName>
</protein>
<dbReference type="Proteomes" id="UP001056012">
    <property type="component" value="Chromosome 3"/>
</dbReference>
<evidence type="ECO:0000313" key="7">
    <source>
        <dbReference type="Proteomes" id="UP001056012"/>
    </source>
</evidence>
<dbReference type="GO" id="GO:0005507">
    <property type="term" value="F:copper ion binding"/>
    <property type="evidence" value="ECO:0007669"/>
    <property type="project" value="InterPro"/>
</dbReference>
<dbReference type="EMBL" id="CP089276">
    <property type="protein sequence ID" value="USP77649.1"/>
    <property type="molecule type" value="Genomic_DNA"/>
</dbReference>
<dbReference type="GO" id="GO:0009055">
    <property type="term" value="F:electron transfer activity"/>
    <property type="evidence" value="ECO:0007669"/>
    <property type="project" value="InterPro"/>
</dbReference>
<dbReference type="InterPro" id="IPR052953">
    <property type="entry name" value="Ser-rich/MCO-related"/>
</dbReference>
<dbReference type="PANTHER" id="PTHR34883">
    <property type="entry name" value="SERINE-RICH PROTEIN, PUTATIVE-RELATED-RELATED"/>
    <property type="match status" value="1"/>
</dbReference>
<dbReference type="VEuPathDB" id="FungiDB:yc1106_04923"/>
<evidence type="ECO:0000313" key="6">
    <source>
        <dbReference type="EMBL" id="USP77649.1"/>
    </source>
</evidence>
<evidence type="ECO:0000256" key="1">
    <source>
        <dbReference type="ARBA" id="ARBA00022723"/>
    </source>
</evidence>
<dbReference type="InterPro" id="IPR000923">
    <property type="entry name" value="BlueCu_1"/>
</dbReference>
<accession>A0A9Q9DTD3</accession>
<feature type="chain" id="PRO_5040162606" description="Blue (type 1) copper domain-containing protein" evidence="4">
    <location>
        <begin position="19"/>
        <end position="215"/>
    </location>
</feature>
<dbReference type="InterPro" id="IPR008972">
    <property type="entry name" value="Cupredoxin"/>
</dbReference>
<sequence length="215" mass="21673">MHFSTIVAASAMAGAALAAEHTVAVSTKAGDLVFKPDNIEAAEGDMIHFKFWPKNHSIAQSTFAKPCEPMQGGFWSGFVPTSDTEKVASTIFTYEVKNASAPIWFYCTQGKHCQAGMVGAINAPKSGEKTIDAFKTAAKAAANNVSPASAAGTGGKLAQNNTSGGSDSSASASGSMASGSPTGSSSAPQSTGAASHMAGSALFAGLAGAFTFFML</sequence>
<feature type="compositionally biased region" description="Low complexity" evidence="3">
    <location>
        <begin position="163"/>
        <end position="191"/>
    </location>
</feature>
<feature type="domain" description="Blue (type 1) copper" evidence="5">
    <location>
        <begin position="22"/>
        <end position="121"/>
    </location>
</feature>
<name>A0A9Q9DTD3_CURCL</name>
<keyword evidence="2" id="KW-0186">Copper</keyword>
<gene>
    <name evidence="6" type="ORF">yc1106_04923</name>
</gene>
<organism evidence="6 7">
    <name type="scientific">Curvularia clavata</name>
    <dbReference type="NCBI Taxonomy" id="95742"/>
    <lineage>
        <taxon>Eukaryota</taxon>
        <taxon>Fungi</taxon>
        <taxon>Dikarya</taxon>
        <taxon>Ascomycota</taxon>
        <taxon>Pezizomycotina</taxon>
        <taxon>Dothideomycetes</taxon>
        <taxon>Pleosporomycetidae</taxon>
        <taxon>Pleosporales</taxon>
        <taxon>Pleosporineae</taxon>
        <taxon>Pleosporaceae</taxon>
        <taxon>Curvularia</taxon>
    </lineage>
</organism>
<keyword evidence="4" id="KW-0732">Signal</keyword>
<dbReference type="Pfam" id="PF00127">
    <property type="entry name" value="Copper-bind"/>
    <property type="match status" value="1"/>
</dbReference>
<evidence type="ECO:0000256" key="3">
    <source>
        <dbReference type="SAM" id="MobiDB-lite"/>
    </source>
</evidence>
<keyword evidence="7" id="KW-1185">Reference proteome</keyword>
<feature type="signal peptide" evidence="4">
    <location>
        <begin position="1"/>
        <end position="18"/>
    </location>
</feature>
<proteinExistence type="predicted"/>
<evidence type="ECO:0000256" key="2">
    <source>
        <dbReference type="ARBA" id="ARBA00023008"/>
    </source>
</evidence>
<dbReference type="SUPFAM" id="SSF49503">
    <property type="entry name" value="Cupredoxins"/>
    <property type="match status" value="1"/>
</dbReference>
<evidence type="ECO:0000259" key="5">
    <source>
        <dbReference type="Pfam" id="PF00127"/>
    </source>
</evidence>